<evidence type="ECO:0000256" key="7">
    <source>
        <dbReference type="SAM" id="MobiDB-lite"/>
    </source>
</evidence>
<feature type="compositionally biased region" description="Polar residues" evidence="7">
    <location>
        <begin position="27"/>
        <end position="37"/>
    </location>
</feature>
<keyword evidence="5" id="KW-0210">Decarboxylase</keyword>
<dbReference type="InterPro" id="IPR017595">
    <property type="entry name" value="OHCU_decarboxylase-2"/>
</dbReference>
<protein>
    <recommendedName>
        <fullName evidence="3">2-oxo-4-hydroxy-4-carboxy-5-ureidoimidazoline decarboxylase</fullName>
        <ecNumber evidence="3">4.1.1.97</ecNumber>
    </recommendedName>
</protein>
<evidence type="ECO:0000259" key="8">
    <source>
        <dbReference type="Pfam" id="PF09349"/>
    </source>
</evidence>
<dbReference type="PANTHER" id="PTHR43466:SF1">
    <property type="entry name" value="2-OXO-4-HYDROXY-4-CARBOXY-5-UREIDOIMIDAZOLINE DECARBOXYLASE-RELATED"/>
    <property type="match status" value="1"/>
</dbReference>
<dbReference type="Gene3D" id="1.10.3330.10">
    <property type="entry name" value="Oxo-4-hydroxy-4-carboxy-5-ureidoimidazoline decarboxylase"/>
    <property type="match status" value="1"/>
</dbReference>
<name>A0ABP4K9L9_9MICO</name>
<dbReference type="Proteomes" id="UP001501742">
    <property type="component" value="Unassembled WGS sequence"/>
</dbReference>
<accession>A0ABP4K9L9</accession>
<keyword evidence="6" id="KW-0456">Lyase</keyword>
<dbReference type="InterPro" id="IPR018020">
    <property type="entry name" value="OHCU_decarboxylase"/>
</dbReference>
<organism evidence="9 10">
    <name type="scientific">Curtobacterium herbarum</name>
    <dbReference type="NCBI Taxonomy" id="150122"/>
    <lineage>
        <taxon>Bacteria</taxon>
        <taxon>Bacillati</taxon>
        <taxon>Actinomycetota</taxon>
        <taxon>Actinomycetes</taxon>
        <taxon>Micrococcales</taxon>
        <taxon>Microbacteriaceae</taxon>
        <taxon>Curtobacterium</taxon>
    </lineage>
</organism>
<sequence length="207" mass="21872">MVQRTRDLPDLSPKHGGAILRDMTVPPSDTATSGAVTQASATTGSALAFDRLDDDAARALVTSWAAVPRWVDAVLAGRPYGSADALAAAADRLARTWTDDEVDAALAEHPRIGDRPVGDGAAAAASRLEQAASAGADANTAAALRAGNAAYETRFDRVFLIRAAGRSADQVLAELRRRMENDDAAERVEVADQLREIALLRLDRSVR</sequence>
<evidence type="ECO:0000256" key="3">
    <source>
        <dbReference type="ARBA" id="ARBA00012257"/>
    </source>
</evidence>
<proteinExistence type="predicted"/>
<comment type="catalytic activity">
    <reaction evidence="1">
        <text>5-hydroxy-2-oxo-4-ureido-2,5-dihydro-1H-imidazole-5-carboxylate + H(+) = (S)-allantoin + CO2</text>
        <dbReference type="Rhea" id="RHEA:26301"/>
        <dbReference type="ChEBI" id="CHEBI:15378"/>
        <dbReference type="ChEBI" id="CHEBI:15678"/>
        <dbReference type="ChEBI" id="CHEBI:16526"/>
        <dbReference type="ChEBI" id="CHEBI:58639"/>
        <dbReference type="EC" id="4.1.1.97"/>
    </reaction>
</comment>
<evidence type="ECO:0000256" key="4">
    <source>
        <dbReference type="ARBA" id="ARBA00022631"/>
    </source>
</evidence>
<dbReference type="PANTHER" id="PTHR43466">
    <property type="entry name" value="2-OXO-4-HYDROXY-4-CARBOXY-5-UREIDOIMIDAZOLINE DECARBOXYLASE-RELATED"/>
    <property type="match status" value="1"/>
</dbReference>
<dbReference type="Pfam" id="PF09349">
    <property type="entry name" value="OHCU_decarbox"/>
    <property type="match status" value="1"/>
</dbReference>
<dbReference type="InterPro" id="IPR036778">
    <property type="entry name" value="OHCU_decarboxylase_sf"/>
</dbReference>
<dbReference type="EMBL" id="BAAAJX010000012">
    <property type="protein sequence ID" value="GAA1494020.1"/>
    <property type="molecule type" value="Genomic_DNA"/>
</dbReference>
<feature type="region of interest" description="Disordered" evidence="7">
    <location>
        <begin position="1"/>
        <end position="37"/>
    </location>
</feature>
<evidence type="ECO:0000256" key="1">
    <source>
        <dbReference type="ARBA" id="ARBA00001163"/>
    </source>
</evidence>
<dbReference type="NCBIfam" id="NF010372">
    <property type="entry name" value="PRK13798.1"/>
    <property type="match status" value="1"/>
</dbReference>
<evidence type="ECO:0000256" key="5">
    <source>
        <dbReference type="ARBA" id="ARBA00022793"/>
    </source>
</evidence>
<evidence type="ECO:0000256" key="2">
    <source>
        <dbReference type="ARBA" id="ARBA00004754"/>
    </source>
</evidence>
<keyword evidence="10" id="KW-1185">Reference proteome</keyword>
<evidence type="ECO:0000313" key="10">
    <source>
        <dbReference type="Proteomes" id="UP001501742"/>
    </source>
</evidence>
<comment type="caution">
    <text evidence="9">The sequence shown here is derived from an EMBL/GenBank/DDBJ whole genome shotgun (WGS) entry which is preliminary data.</text>
</comment>
<evidence type="ECO:0000313" key="9">
    <source>
        <dbReference type="EMBL" id="GAA1494020.1"/>
    </source>
</evidence>
<reference evidence="10" key="1">
    <citation type="journal article" date="2019" name="Int. J. Syst. Evol. Microbiol.">
        <title>The Global Catalogue of Microorganisms (GCM) 10K type strain sequencing project: providing services to taxonomists for standard genome sequencing and annotation.</title>
        <authorList>
            <consortium name="The Broad Institute Genomics Platform"/>
            <consortium name="The Broad Institute Genome Sequencing Center for Infectious Disease"/>
            <person name="Wu L."/>
            <person name="Ma J."/>
        </authorList>
    </citation>
    <scope>NUCLEOTIDE SEQUENCE [LARGE SCALE GENOMIC DNA]</scope>
    <source>
        <strain evidence="10">JCM 12140</strain>
    </source>
</reference>
<evidence type="ECO:0000256" key="6">
    <source>
        <dbReference type="ARBA" id="ARBA00023239"/>
    </source>
</evidence>
<keyword evidence="4" id="KW-0659">Purine metabolism</keyword>
<feature type="domain" description="Oxo-4-hydroxy-4-carboxy-5-ureidoimidazoline decarboxylase" evidence="8">
    <location>
        <begin position="51"/>
        <end position="203"/>
    </location>
</feature>
<feature type="compositionally biased region" description="Basic and acidic residues" evidence="7">
    <location>
        <begin position="1"/>
        <end position="13"/>
    </location>
</feature>
<comment type="pathway">
    <text evidence="2">Purine metabolism; urate degradation; (S)-allantoin from urate: step 3/3.</text>
</comment>
<gene>
    <name evidence="9" type="ORF">GCM10009627_23660</name>
</gene>
<dbReference type="NCBIfam" id="TIGR03180">
    <property type="entry name" value="UraD_2"/>
    <property type="match status" value="1"/>
</dbReference>
<dbReference type="EC" id="4.1.1.97" evidence="3"/>
<dbReference type="SUPFAM" id="SSF158694">
    <property type="entry name" value="UraD-Like"/>
    <property type="match status" value="1"/>
</dbReference>